<evidence type="ECO:0000313" key="6">
    <source>
        <dbReference type="EMBL" id="MFC7605629.1"/>
    </source>
</evidence>
<keyword evidence="3" id="KW-0274">FAD</keyword>
<dbReference type="PANTHER" id="PTHR43400:SF10">
    <property type="entry name" value="3-OXOSTEROID 1-DEHYDROGENASE"/>
    <property type="match status" value="1"/>
</dbReference>
<reference evidence="7" key="1">
    <citation type="journal article" date="2019" name="Int. J. Syst. Evol. Microbiol.">
        <title>The Global Catalogue of Microorganisms (GCM) 10K type strain sequencing project: providing services to taxonomists for standard genome sequencing and annotation.</title>
        <authorList>
            <consortium name="The Broad Institute Genomics Platform"/>
            <consortium name="The Broad Institute Genome Sequencing Center for Infectious Disease"/>
            <person name="Wu L."/>
            <person name="Ma J."/>
        </authorList>
    </citation>
    <scope>NUCLEOTIDE SEQUENCE [LARGE SCALE GENOMIC DNA]</scope>
    <source>
        <strain evidence="7">JCM 10083</strain>
    </source>
</reference>
<dbReference type="Gene3D" id="3.50.50.60">
    <property type="entry name" value="FAD/NAD(P)-binding domain"/>
    <property type="match status" value="1"/>
</dbReference>
<evidence type="ECO:0000256" key="4">
    <source>
        <dbReference type="ARBA" id="ARBA00023002"/>
    </source>
</evidence>
<dbReference type="PRINTS" id="PR00368">
    <property type="entry name" value="FADPNR"/>
</dbReference>
<dbReference type="RefSeq" id="WP_343965709.1">
    <property type="nucleotide sequence ID" value="NZ_BAAAGK010000034.1"/>
</dbReference>
<evidence type="ECO:0000259" key="5">
    <source>
        <dbReference type="Pfam" id="PF00890"/>
    </source>
</evidence>
<sequence>MTSQAAIDLGTGDAESAADVVVLGTGPAGMAAVASAAAEGVEVVAVEALGEIGGNCVWSTGYLAFVGSAMQADQGIEDDVETFVRDAGRMVEAAAEEYGVTWDEDLVRLFAQESAETCRILTDRGVRFSRFIPRPRQHSIDRMAAVVDPWMFQRAFQPDFELPNVRTFFRTTARRLVTDGEGRVTGVVVRQADGRTVTITARRGVVLATGGYQANPLLRQRFQPRFLAEGPYLGVDTCRGDGHLMGQAVGGDLINMTHVPPLVIVSSSLVEDAIAVNSEGVRFADEAGPYEERVARLLAQPGRRGWYVFDSVVAEEKAALIEQMPQPAVSAPSLEALAGEIGVPADALDRTVREWNAFLDGGRSRDPLTGRVVMPPGRRTASTPPFTAIPMVIGVNFVSGGFRVTQRLQVLDVFGMPIGGLFAAGDCLGGLSATADLGGTRISGGFTLGRLAGRAAASGVDDTAGRGGVQGAFLPSRLGARIALVHLGAHES</sequence>
<dbReference type="InterPro" id="IPR027477">
    <property type="entry name" value="Succ_DH/fumarate_Rdtase_cat_sf"/>
</dbReference>
<evidence type="ECO:0000256" key="2">
    <source>
        <dbReference type="ARBA" id="ARBA00022630"/>
    </source>
</evidence>
<evidence type="ECO:0000256" key="1">
    <source>
        <dbReference type="ARBA" id="ARBA00001974"/>
    </source>
</evidence>
<evidence type="ECO:0000256" key="3">
    <source>
        <dbReference type="ARBA" id="ARBA00022827"/>
    </source>
</evidence>
<protein>
    <submittedName>
        <fullName evidence="6">FAD-dependent oxidoreductase</fullName>
    </submittedName>
</protein>
<keyword evidence="4" id="KW-0560">Oxidoreductase</keyword>
<gene>
    <name evidence="6" type="ORF">ACFQVD_36565</name>
</gene>
<dbReference type="SUPFAM" id="SSF51905">
    <property type="entry name" value="FAD/NAD(P)-binding domain"/>
    <property type="match status" value="1"/>
</dbReference>
<dbReference type="Proteomes" id="UP001596514">
    <property type="component" value="Unassembled WGS sequence"/>
</dbReference>
<organism evidence="6 7">
    <name type="scientific">Streptosporangium amethystogenes subsp. fukuiense</name>
    <dbReference type="NCBI Taxonomy" id="698418"/>
    <lineage>
        <taxon>Bacteria</taxon>
        <taxon>Bacillati</taxon>
        <taxon>Actinomycetota</taxon>
        <taxon>Actinomycetes</taxon>
        <taxon>Streptosporangiales</taxon>
        <taxon>Streptosporangiaceae</taxon>
        <taxon>Streptosporangium</taxon>
    </lineage>
</organism>
<dbReference type="EMBL" id="JBHTEE010000001">
    <property type="protein sequence ID" value="MFC7605629.1"/>
    <property type="molecule type" value="Genomic_DNA"/>
</dbReference>
<dbReference type="InterPro" id="IPR036188">
    <property type="entry name" value="FAD/NAD-bd_sf"/>
</dbReference>
<name>A0ABW2TAY4_9ACTN</name>
<comment type="cofactor">
    <cofactor evidence="1">
        <name>FAD</name>
        <dbReference type="ChEBI" id="CHEBI:57692"/>
    </cofactor>
</comment>
<feature type="domain" description="FAD-dependent oxidoreductase 2 FAD-binding" evidence="5">
    <location>
        <begin position="19"/>
        <end position="440"/>
    </location>
</feature>
<dbReference type="PANTHER" id="PTHR43400">
    <property type="entry name" value="FUMARATE REDUCTASE"/>
    <property type="match status" value="1"/>
</dbReference>
<dbReference type="InterPro" id="IPR050315">
    <property type="entry name" value="FAD-oxidoreductase_2"/>
</dbReference>
<dbReference type="SUPFAM" id="SSF56425">
    <property type="entry name" value="Succinate dehydrogenase/fumarate reductase flavoprotein, catalytic domain"/>
    <property type="match status" value="1"/>
</dbReference>
<proteinExistence type="predicted"/>
<dbReference type="Pfam" id="PF00890">
    <property type="entry name" value="FAD_binding_2"/>
    <property type="match status" value="1"/>
</dbReference>
<comment type="caution">
    <text evidence="6">The sequence shown here is derived from an EMBL/GenBank/DDBJ whole genome shotgun (WGS) entry which is preliminary data.</text>
</comment>
<keyword evidence="7" id="KW-1185">Reference proteome</keyword>
<keyword evidence="2" id="KW-0285">Flavoprotein</keyword>
<accession>A0ABW2TAY4</accession>
<dbReference type="InterPro" id="IPR003953">
    <property type="entry name" value="FAD-dep_OxRdtase_2_FAD-bd"/>
</dbReference>
<evidence type="ECO:0000313" key="7">
    <source>
        <dbReference type="Proteomes" id="UP001596514"/>
    </source>
</evidence>
<dbReference type="Gene3D" id="3.90.700.10">
    <property type="entry name" value="Succinate dehydrogenase/fumarate reductase flavoprotein, catalytic domain"/>
    <property type="match status" value="1"/>
</dbReference>